<dbReference type="InterPro" id="IPR000835">
    <property type="entry name" value="HTH_MarR-typ"/>
</dbReference>
<accession>A0ABW4B8A4</accession>
<dbReference type="PANTHER" id="PTHR33164:SF43">
    <property type="entry name" value="HTH-TYPE TRANSCRIPTIONAL REPRESSOR YETL"/>
    <property type="match status" value="1"/>
</dbReference>
<dbReference type="SUPFAM" id="SSF46785">
    <property type="entry name" value="Winged helix' DNA-binding domain"/>
    <property type="match status" value="1"/>
</dbReference>
<evidence type="ECO:0000313" key="2">
    <source>
        <dbReference type="EMBL" id="MFD1392397.1"/>
    </source>
</evidence>
<dbReference type="Proteomes" id="UP001597249">
    <property type="component" value="Unassembled WGS sequence"/>
</dbReference>
<name>A0ABW4B8A4_9LACO</name>
<dbReference type="InterPro" id="IPR039422">
    <property type="entry name" value="MarR/SlyA-like"/>
</dbReference>
<dbReference type="PANTHER" id="PTHR33164">
    <property type="entry name" value="TRANSCRIPTIONAL REGULATOR, MARR FAMILY"/>
    <property type="match status" value="1"/>
</dbReference>
<dbReference type="Pfam" id="PF12802">
    <property type="entry name" value="MarR_2"/>
    <property type="match status" value="1"/>
</dbReference>
<dbReference type="PROSITE" id="PS50995">
    <property type="entry name" value="HTH_MARR_2"/>
    <property type="match status" value="1"/>
</dbReference>
<proteinExistence type="predicted"/>
<dbReference type="InterPro" id="IPR036388">
    <property type="entry name" value="WH-like_DNA-bd_sf"/>
</dbReference>
<gene>
    <name evidence="2" type="ORF">ACFQ3L_02195</name>
</gene>
<feature type="domain" description="HTH marR-type" evidence="1">
    <location>
        <begin position="1"/>
        <end position="138"/>
    </location>
</feature>
<dbReference type="RefSeq" id="WP_379881986.1">
    <property type="nucleotide sequence ID" value="NZ_JBHTMO010000004.1"/>
</dbReference>
<organism evidence="2 3">
    <name type="scientific">Lacticaseibacillus jixianensis</name>
    <dbReference type="NCBI Taxonomy" id="2486012"/>
    <lineage>
        <taxon>Bacteria</taxon>
        <taxon>Bacillati</taxon>
        <taxon>Bacillota</taxon>
        <taxon>Bacilli</taxon>
        <taxon>Lactobacillales</taxon>
        <taxon>Lactobacillaceae</taxon>
        <taxon>Lacticaseibacillus</taxon>
    </lineage>
</organism>
<dbReference type="SMART" id="SM00347">
    <property type="entry name" value="HTH_MARR"/>
    <property type="match status" value="1"/>
</dbReference>
<dbReference type="Gene3D" id="1.10.10.10">
    <property type="entry name" value="Winged helix-like DNA-binding domain superfamily/Winged helix DNA-binding domain"/>
    <property type="match status" value="1"/>
</dbReference>
<dbReference type="EMBL" id="JBHTMO010000004">
    <property type="protein sequence ID" value="MFD1392397.1"/>
    <property type="molecule type" value="Genomic_DNA"/>
</dbReference>
<reference evidence="3" key="1">
    <citation type="journal article" date="2019" name="Int. J. Syst. Evol. Microbiol.">
        <title>The Global Catalogue of Microorganisms (GCM) 10K type strain sequencing project: providing services to taxonomists for standard genome sequencing and annotation.</title>
        <authorList>
            <consortium name="The Broad Institute Genomics Platform"/>
            <consortium name="The Broad Institute Genome Sequencing Center for Infectious Disease"/>
            <person name="Wu L."/>
            <person name="Ma J."/>
        </authorList>
    </citation>
    <scope>NUCLEOTIDE SEQUENCE [LARGE SCALE GENOMIC DNA]</scope>
    <source>
        <strain evidence="3">CCM 8911</strain>
    </source>
</reference>
<keyword evidence="3" id="KW-1185">Reference proteome</keyword>
<dbReference type="InterPro" id="IPR036390">
    <property type="entry name" value="WH_DNA-bd_sf"/>
</dbReference>
<comment type="caution">
    <text evidence="2">The sequence shown here is derived from an EMBL/GenBank/DDBJ whole genome shotgun (WGS) entry which is preliminary data.</text>
</comment>
<evidence type="ECO:0000259" key="1">
    <source>
        <dbReference type="PROSITE" id="PS50995"/>
    </source>
</evidence>
<evidence type="ECO:0000313" key="3">
    <source>
        <dbReference type="Proteomes" id="UP001597249"/>
    </source>
</evidence>
<protein>
    <submittedName>
        <fullName evidence="2">MarR family winged helix-turn-helix transcriptional regulator</fullName>
    </submittedName>
</protein>
<sequence length="169" mass="18854">MIANEVKAELAAGKLAEYEQLSKIYDDIVKQARPRMTVEGQGKILLALADEDHQSQHHLASRLAMSPQSTSEFVAKLAKRHLVTLAKSTQDRRVNLVSLTPQGREEIASAAQEVPPFLQVLTEAEQDELYVLLTKITNAMYADIDAANPTLGVKFHKLFAGHYLNRFKK</sequence>